<proteinExistence type="inferred from homology"/>
<dbReference type="PANTHER" id="PTHR43884">
    <property type="entry name" value="ACYL-COA DEHYDROGENASE"/>
    <property type="match status" value="1"/>
</dbReference>
<evidence type="ECO:0000313" key="7">
    <source>
        <dbReference type="EMBL" id="QLL06235.1"/>
    </source>
</evidence>
<comment type="cofactor">
    <cofactor evidence="1">
        <name>FAD</name>
        <dbReference type="ChEBI" id="CHEBI:57692"/>
    </cofactor>
</comment>
<keyword evidence="4" id="KW-0274">FAD</keyword>
<evidence type="ECO:0000256" key="5">
    <source>
        <dbReference type="ARBA" id="ARBA00023002"/>
    </source>
</evidence>
<evidence type="ECO:0000256" key="4">
    <source>
        <dbReference type="ARBA" id="ARBA00022827"/>
    </source>
</evidence>
<dbReference type="SUPFAM" id="SSF56645">
    <property type="entry name" value="Acyl-CoA dehydrogenase NM domain-like"/>
    <property type="match status" value="1"/>
</dbReference>
<dbReference type="InterPro" id="IPR037069">
    <property type="entry name" value="AcylCoA_DH/ox_N_sf"/>
</dbReference>
<evidence type="ECO:0000256" key="1">
    <source>
        <dbReference type="ARBA" id="ARBA00001974"/>
    </source>
</evidence>
<dbReference type="SUPFAM" id="SSF47203">
    <property type="entry name" value="Acyl-CoA dehydrogenase C-terminal domain-like"/>
    <property type="match status" value="1"/>
</dbReference>
<dbReference type="PANTHER" id="PTHR43884:SF20">
    <property type="entry name" value="ACYL-COA DEHYDROGENASE FADE28"/>
    <property type="match status" value="1"/>
</dbReference>
<organism evidence="7 8">
    <name type="scientific">Mycobacterium vicinigordonae</name>
    <dbReference type="NCBI Taxonomy" id="1719132"/>
    <lineage>
        <taxon>Bacteria</taxon>
        <taxon>Bacillati</taxon>
        <taxon>Actinomycetota</taxon>
        <taxon>Actinomycetes</taxon>
        <taxon>Mycobacteriales</taxon>
        <taxon>Mycobacteriaceae</taxon>
        <taxon>Mycobacterium</taxon>
    </lineage>
</organism>
<name>A0A7D6HWK6_9MYCO</name>
<dbReference type="RefSeq" id="WP_180914817.1">
    <property type="nucleotide sequence ID" value="NZ_CP059165.1"/>
</dbReference>
<dbReference type="Gene3D" id="2.40.110.10">
    <property type="entry name" value="Butyryl-CoA Dehydrogenase, subunit A, domain 2"/>
    <property type="match status" value="1"/>
</dbReference>
<evidence type="ECO:0000259" key="6">
    <source>
        <dbReference type="Pfam" id="PF00441"/>
    </source>
</evidence>
<evidence type="ECO:0000256" key="3">
    <source>
        <dbReference type="ARBA" id="ARBA00022630"/>
    </source>
</evidence>
<sequence>MTVSEPHWADEDTPAELAAAADEMLAEILTRTSIRTEIDEYGFSCDAWKAAVEAGWFQVALTEDHDGLGLGLSGLAGIAQAVGRHLLPGPITDHAVVLPMLIPDASEPARERLNTAINGAAITVLVDGAAGSADGSALPQLLDGRLTGAVEFVRFGTHADELLVAAVGERQEPTVALISASADGVTVTSQPSFDPIIRYATVGLDNVAVDHVVLVPGTQTAVKLAELRAAVRLFTAAETAGVARRLLDTSVEFALERHQFGKPIGSFQAIKHLLADMAAATLMLEIASADALQRAVDHSLLESLSWQSKALAAWVGRQVGEGALQVHGGVAFTIEHDVHRGFQHALALQGIDGDERELARKLGWALLRGELEPWA</sequence>
<feature type="domain" description="Acyl-CoA dehydrogenase/oxidase C-terminal" evidence="6">
    <location>
        <begin position="232"/>
        <end position="354"/>
    </location>
</feature>
<evidence type="ECO:0000256" key="2">
    <source>
        <dbReference type="ARBA" id="ARBA00009347"/>
    </source>
</evidence>
<evidence type="ECO:0000313" key="8">
    <source>
        <dbReference type="Proteomes" id="UP000510682"/>
    </source>
</evidence>
<reference evidence="8" key="3">
    <citation type="submission" date="2023-07" db="EMBL/GenBank/DDBJ databases">
        <title>Description of Mycobacterium gordonae subsp. intergordonae subsp.nov. and Mycobacterium gordonae subsp. gordonae subsp. nov.</title>
        <authorList>
            <person name="Huang H."/>
        </authorList>
    </citation>
    <scope>NUCLEOTIDE SEQUENCE [LARGE SCALE GENOMIC DNA]</scope>
    <source>
        <strain evidence="8">24</strain>
    </source>
</reference>
<dbReference type="Pfam" id="PF00441">
    <property type="entry name" value="Acyl-CoA_dh_1"/>
    <property type="match status" value="1"/>
</dbReference>
<gene>
    <name evidence="7" type="ORF">H0P51_21080</name>
</gene>
<dbReference type="AlphaFoldDB" id="A0A7D6HWK6"/>
<accession>A0A7D6HWK6</accession>
<reference evidence="7 8" key="2">
    <citation type="submission" date="2020-07" db="EMBL/GenBank/DDBJ databases">
        <authorList>
            <person name="Yu X."/>
        </authorList>
    </citation>
    <scope>NUCLEOTIDE SEQUENCE [LARGE SCALE GENOMIC DNA]</scope>
    <source>
        <strain evidence="8">24</strain>
    </source>
</reference>
<dbReference type="GO" id="GO:0003995">
    <property type="term" value="F:acyl-CoA dehydrogenase activity"/>
    <property type="evidence" value="ECO:0007669"/>
    <property type="project" value="TreeGrafter"/>
</dbReference>
<dbReference type="Gene3D" id="1.20.140.10">
    <property type="entry name" value="Butyryl-CoA Dehydrogenase, subunit A, domain 3"/>
    <property type="match status" value="1"/>
</dbReference>
<dbReference type="InterPro" id="IPR036250">
    <property type="entry name" value="AcylCo_DH-like_C"/>
</dbReference>
<dbReference type="Gene3D" id="1.10.540.10">
    <property type="entry name" value="Acyl-CoA dehydrogenase/oxidase, N-terminal domain"/>
    <property type="match status" value="1"/>
</dbReference>
<dbReference type="EMBL" id="CP059165">
    <property type="protein sequence ID" value="QLL06235.1"/>
    <property type="molecule type" value="Genomic_DNA"/>
</dbReference>
<dbReference type="Proteomes" id="UP000510682">
    <property type="component" value="Chromosome"/>
</dbReference>
<dbReference type="InterPro" id="IPR009100">
    <property type="entry name" value="AcylCoA_DH/oxidase_NM_dom_sf"/>
</dbReference>
<dbReference type="KEGG" id="mgor:H0P51_21080"/>
<keyword evidence="5" id="KW-0560">Oxidoreductase</keyword>
<comment type="similarity">
    <text evidence="2">Belongs to the acyl-CoA dehydrogenase family.</text>
</comment>
<reference evidence="8" key="1">
    <citation type="submission" date="2020-07" db="EMBL/GenBank/DDBJ databases">
        <title>Description of Mycobacterium gordonae subsp. intergordonae subsp.nov. and Mycobacterium gordonae subsp. gordonae subsp. nov.</title>
        <authorList>
            <person name="Yu X."/>
        </authorList>
    </citation>
    <scope>NUCLEOTIDE SEQUENCE [LARGE SCALE GENOMIC DNA]</scope>
    <source>
        <strain evidence="8">24</strain>
    </source>
</reference>
<keyword evidence="8" id="KW-1185">Reference proteome</keyword>
<dbReference type="GO" id="GO:0050660">
    <property type="term" value="F:flavin adenine dinucleotide binding"/>
    <property type="evidence" value="ECO:0007669"/>
    <property type="project" value="InterPro"/>
</dbReference>
<protein>
    <submittedName>
        <fullName evidence="7">Acyl-CoA/acyl-ACP dehydrogenase</fullName>
    </submittedName>
</protein>
<dbReference type="InterPro" id="IPR009075">
    <property type="entry name" value="AcylCo_DH/oxidase_C"/>
</dbReference>
<dbReference type="InterPro" id="IPR046373">
    <property type="entry name" value="Acyl-CoA_Oxase/DH_mid-dom_sf"/>
</dbReference>
<keyword evidence="3" id="KW-0285">Flavoprotein</keyword>